<organism evidence="16 17">
    <name type="scientific">Zopfia rhizophila CBS 207.26</name>
    <dbReference type="NCBI Taxonomy" id="1314779"/>
    <lineage>
        <taxon>Eukaryota</taxon>
        <taxon>Fungi</taxon>
        <taxon>Dikarya</taxon>
        <taxon>Ascomycota</taxon>
        <taxon>Pezizomycotina</taxon>
        <taxon>Dothideomycetes</taxon>
        <taxon>Dothideomycetes incertae sedis</taxon>
        <taxon>Zopfiaceae</taxon>
        <taxon>Zopfia</taxon>
    </lineage>
</organism>
<evidence type="ECO:0000313" key="17">
    <source>
        <dbReference type="Proteomes" id="UP000800200"/>
    </source>
</evidence>
<dbReference type="InterPro" id="IPR016039">
    <property type="entry name" value="Thiolase-like"/>
</dbReference>
<keyword evidence="11 13" id="KW-0012">Acyltransferase</keyword>
<evidence type="ECO:0000259" key="14">
    <source>
        <dbReference type="Pfam" id="PF00108"/>
    </source>
</evidence>
<name>A0A6A6DKZ6_9PEZI</name>
<evidence type="ECO:0000256" key="8">
    <source>
        <dbReference type="ARBA" id="ARBA00022946"/>
    </source>
</evidence>
<dbReference type="GO" id="GO:0046872">
    <property type="term" value="F:metal ion binding"/>
    <property type="evidence" value="ECO:0007669"/>
    <property type="project" value="UniProtKB-KW"/>
</dbReference>
<gene>
    <name evidence="16" type="ORF">K469DRAFT_642894</name>
</gene>
<feature type="active site" description="Acyl-thioester intermediate" evidence="12">
    <location>
        <position position="124"/>
    </location>
</feature>
<evidence type="ECO:0000256" key="2">
    <source>
        <dbReference type="ARBA" id="ARBA00004173"/>
    </source>
</evidence>
<dbReference type="Gene3D" id="3.40.47.10">
    <property type="match status" value="1"/>
</dbReference>
<feature type="domain" description="Thiolase N-terminal" evidence="14">
    <location>
        <begin position="41"/>
        <end position="298"/>
    </location>
</feature>
<sequence length="434" mass="45875">MSSTVIRASLRTMSRPQQRLASIQRQFSTSRPAQKEIRDAYILSASRTPTGVFNGSFTTVPAPQLGATAIKSALEKSKVPTSSIDAVYMGNVLSAGVGQAPARQAAIFAALPTNIEATTINKVCASGLKAVNVAASTIQLGQAEAQVAGGFENMTRVPYYLNRASQQPPFGHQKLEDGLIGDGLWDVYNQIHMGNCAENTAKKYEISREEQDEFAVLTYKRAQEAWKAGLFKDEIVPVTVKSKKGETVISEDEGYNKLKLEKVPTLKPAFVKDASGTVTAANSSSFSDGASALVLGSKEIAQQYGKDSRVLARIITHADASVDPIDFPIAPATVVEKLLSQSGLSKSEIGVWEFNEAFAAVIKANAKILGLGVENVNPRGGAIALGHALGSSGSRILVTLLHQLEVGQYGAAAICNGGGAATGIIVQRVSPDEL</sequence>
<dbReference type="GO" id="GO:0003985">
    <property type="term" value="F:acetyl-CoA C-acetyltransferase activity"/>
    <property type="evidence" value="ECO:0007669"/>
    <property type="project" value="UniProtKB-EC"/>
</dbReference>
<dbReference type="PIRSF" id="PIRSF000429">
    <property type="entry name" value="Ac-CoA_Ac_transf"/>
    <property type="match status" value="1"/>
</dbReference>
<keyword evidence="17" id="KW-1185">Reference proteome</keyword>
<dbReference type="InterPro" id="IPR020617">
    <property type="entry name" value="Thiolase_C"/>
</dbReference>
<dbReference type="InterPro" id="IPR002155">
    <property type="entry name" value="Thiolase"/>
</dbReference>
<keyword evidence="10" id="KW-0496">Mitochondrion</keyword>
<keyword evidence="6 13" id="KW-0808">Transferase</keyword>
<dbReference type="FunFam" id="3.40.47.10:FF:000007">
    <property type="entry name" value="acetyl-CoA acetyltransferase, mitochondrial"/>
    <property type="match status" value="1"/>
</dbReference>
<evidence type="ECO:0000256" key="4">
    <source>
        <dbReference type="ARBA" id="ARBA00011881"/>
    </source>
</evidence>
<dbReference type="InterPro" id="IPR020610">
    <property type="entry name" value="Thiolase_AS"/>
</dbReference>
<dbReference type="OrthoDB" id="5404651at2759"/>
<evidence type="ECO:0000256" key="13">
    <source>
        <dbReference type="RuleBase" id="RU003557"/>
    </source>
</evidence>
<evidence type="ECO:0000256" key="5">
    <source>
        <dbReference type="ARBA" id="ARBA00012705"/>
    </source>
</evidence>
<dbReference type="Pfam" id="PF02803">
    <property type="entry name" value="Thiolase_C"/>
    <property type="match status" value="1"/>
</dbReference>
<evidence type="ECO:0000256" key="9">
    <source>
        <dbReference type="ARBA" id="ARBA00022958"/>
    </source>
</evidence>
<dbReference type="EMBL" id="ML994676">
    <property type="protein sequence ID" value="KAF2178246.1"/>
    <property type="molecule type" value="Genomic_DNA"/>
</dbReference>
<dbReference type="SUPFAM" id="SSF53901">
    <property type="entry name" value="Thiolase-like"/>
    <property type="match status" value="2"/>
</dbReference>
<protein>
    <recommendedName>
        <fullName evidence="5">acetyl-CoA C-acetyltransferase</fullName>
        <ecNumber evidence="5">2.3.1.9</ecNumber>
    </recommendedName>
</protein>
<dbReference type="Proteomes" id="UP000800200">
    <property type="component" value="Unassembled WGS sequence"/>
</dbReference>
<dbReference type="GO" id="GO:0005739">
    <property type="term" value="C:mitochondrion"/>
    <property type="evidence" value="ECO:0007669"/>
    <property type="project" value="UniProtKB-SubCell"/>
</dbReference>
<dbReference type="PANTHER" id="PTHR18919:SF156">
    <property type="entry name" value="ACETYL-COA ACETYLTRANSFERASE, MITOCHONDRIAL"/>
    <property type="match status" value="1"/>
</dbReference>
<dbReference type="EC" id="2.3.1.9" evidence="5"/>
<evidence type="ECO:0000259" key="15">
    <source>
        <dbReference type="Pfam" id="PF02803"/>
    </source>
</evidence>
<reference evidence="16" key="1">
    <citation type="journal article" date="2020" name="Stud. Mycol.">
        <title>101 Dothideomycetes genomes: a test case for predicting lifestyles and emergence of pathogens.</title>
        <authorList>
            <person name="Haridas S."/>
            <person name="Albert R."/>
            <person name="Binder M."/>
            <person name="Bloem J."/>
            <person name="Labutti K."/>
            <person name="Salamov A."/>
            <person name="Andreopoulos B."/>
            <person name="Baker S."/>
            <person name="Barry K."/>
            <person name="Bills G."/>
            <person name="Bluhm B."/>
            <person name="Cannon C."/>
            <person name="Castanera R."/>
            <person name="Culley D."/>
            <person name="Daum C."/>
            <person name="Ezra D."/>
            <person name="Gonzalez J."/>
            <person name="Henrissat B."/>
            <person name="Kuo A."/>
            <person name="Liang C."/>
            <person name="Lipzen A."/>
            <person name="Lutzoni F."/>
            <person name="Magnuson J."/>
            <person name="Mondo S."/>
            <person name="Nolan M."/>
            <person name="Ohm R."/>
            <person name="Pangilinan J."/>
            <person name="Park H.-J."/>
            <person name="Ramirez L."/>
            <person name="Alfaro M."/>
            <person name="Sun H."/>
            <person name="Tritt A."/>
            <person name="Yoshinaga Y."/>
            <person name="Zwiers L.-H."/>
            <person name="Turgeon B."/>
            <person name="Goodwin S."/>
            <person name="Spatafora J."/>
            <person name="Crous P."/>
            <person name="Grigoriev I."/>
        </authorList>
    </citation>
    <scope>NUCLEOTIDE SEQUENCE</scope>
    <source>
        <strain evidence="16">CBS 207.26</strain>
    </source>
</reference>
<evidence type="ECO:0000256" key="11">
    <source>
        <dbReference type="ARBA" id="ARBA00023315"/>
    </source>
</evidence>
<dbReference type="PROSITE" id="PS00098">
    <property type="entry name" value="THIOLASE_1"/>
    <property type="match status" value="1"/>
</dbReference>
<feature type="active site" description="Proton acceptor" evidence="12">
    <location>
        <position position="387"/>
    </location>
</feature>
<dbReference type="AlphaFoldDB" id="A0A6A6DKZ6"/>
<dbReference type="PROSITE" id="PS00099">
    <property type="entry name" value="THIOLASE_3"/>
    <property type="match status" value="1"/>
</dbReference>
<feature type="domain" description="Thiolase C-terminal" evidence="15">
    <location>
        <begin position="309"/>
        <end position="428"/>
    </location>
</feature>
<comment type="cofactor">
    <cofactor evidence="1">
        <name>K(+)</name>
        <dbReference type="ChEBI" id="CHEBI:29103"/>
    </cofactor>
</comment>
<dbReference type="InterPro" id="IPR020616">
    <property type="entry name" value="Thiolase_N"/>
</dbReference>
<dbReference type="Pfam" id="PF00108">
    <property type="entry name" value="Thiolase_N"/>
    <property type="match status" value="1"/>
</dbReference>
<comment type="subunit">
    <text evidence="4">Homotetramer.</text>
</comment>
<dbReference type="GO" id="GO:0006635">
    <property type="term" value="P:fatty acid beta-oxidation"/>
    <property type="evidence" value="ECO:0007669"/>
    <property type="project" value="TreeGrafter"/>
</dbReference>
<evidence type="ECO:0000256" key="10">
    <source>
        <dbReference type="ARBA" id="ARBA00023128"/>
    </source>
</evidence>
<keyword evidence="8" id="KW-0809">Transit peptide</keyword>
<dbReference type="PANTHER" id="PTHR18919">
    <property type="entry name" value="ACETYL-COA C-ACYLTRANSFERASE"/>
    <property type="match status" value="1"/>
</dbReference>
<evidence type="ECO:0000256" key="12">
    <source>
        <dbReference type="PIRSR" id="PIRSR000429-1"/>
    </source>
</evidence>
<accession>A0A6A6DKZ6</accession>
<proteinExistence type="inferred from homology"/>
<keyword evidence="7" id="KW-0479">Metal-binding</keyword>
<evidence type="ECO:0000256" key="6">
    <source>
        <dbReference type="ARBA" id="ARBA00022679"/>
    </source>
</evidence>
<comment type="similarity">
    <text evidence="3 13">Belongs to the thiolase-like superfamily. Thiolase family.</text>
</comment>
<keyword evidence="9" id="KW-0630">Potassium</keyword>
<dbReference type="CDD" id="cd00751">
    <property type="entry name" value="thiolase"/>
    <property type="match status" value="1"/>
</dbReference>
<comment type="subcellular location">
    <subcellularLocation>
        <location evidence="2">Mitochondrion</location>
    </subcellularLocation>
</comment>
<dbReference type="NCBIfam" id="TIGR01930">
    <property type="entry name" value="AcCoA-C-Actrans"/>
    <property type="match status" value="1"/>
</dbReference>
<evidence type="ECO:0000256" key="3">
    <source>
        <dbReference type="ARBA" id="ARBA00010982"/>
    </source>
</evidence>
<evidence type="ECO:0000256" key="7">
    <source>
        <dbReference type="ARBA" id="ARBA00022723"/>
    </source>
</evidence>
<evidence type="ECO:0000313" key="16">
    <source>
        <dbReference type="EMBL" id="KAF2178246.1"/>
    </source>
</evidence>
<feature type="active site" description="Proton acceptor" evidence="12">
    <location>
        <position position="415"/>
    </location>
</feature>
<evidence type="ECO:0000256" key="1">
    <source>
        <dbReference type="ARBA" id="ARBA00001958"/>
    </source>
</evidence>
<dbReference type="InterPro" id="IPR020615">
    <property type="entry name" value="Thiolase_acyl_enz_int_AS"/>
</dbReference>